<dbReference type="EMBL" id="JAGETV010000007">
    <property type="protein sequence ID" value="MBO1927049.1"/>
    <property type="molecule type" value="Genomic_DNA"/>
</dbReference>
<reference evidence="1 2" key="1">
    <citation type="submission" date="2021-03" db="EMBL/GenBank/DDBJ databases">
        <title>Thiomicrorhabdus sp.nov.,novel sulfur-oxidizing bacteria isolated from coastal sediment.</title>
        <authorList>
            <person name="Liu X."/>
        </authorList>
    </citation>
    <scope>NUCLEOTIDE SEQUENCE [LARGE SCALE GENOMIC DNA]</scope>
    <source>
        <strain evidence="1 2">6S2-11</strain>
    </source>
</reference>
<dbReference type="Proteomes" id="UP000664835">
    <property type="component" value="Unassembled WGS sequence"/>
</dbReference>
<accession>A0ABS3Q405</accession>
<evidence type="ECO:0000313" key="1">
    <source>
        <dbReference type="EMBL" id="MBO1927049.1"/>
    </source>
</evidence>
<sequence length="116" mass="13554">MTEFDSGLETLLELDGEVFPMDNGYWTKFDVHKVNPSKEIPHGVKYSLTLHNRQNQRVLGFDNAHGVKLKKSRYAAKKITWDHKHLENIVMDYEFESAAQLMEDFWLEVDKILGDN</sequence>
<evidence type="ECO:0000313" key="2">
    <source>
        <dbReference type="Proteomes" id="UP000664835"/>
    </source>
</evidence>
<organism evidence="1 2">
    <name type="scientific">Thiomicrorhabdus marina</name>
    <dbReference type="NCBI Taxonomy" id="2818442"/>
    <lineage>
        <taxon>Bacteria</taxon>
        <taxon>Pseudomonadati</taxon>
        <taxon>Pseudomonadota</taxon>
        <taxon>Gammaproteobacteria</taxon>
        <taxon>Thiotrichales</taxon>
        <taxon>Piscirickettsiaceae</taxon>
        <taxon>Thiomicrorhabdus</taxon>
    </lineage>
</organism>
<dbReference type="RefSeq" id="WP_208148499.1">
    <property type="nucleotide sequence ID" value="NZ_JAGETV010000007.1"/>
</dbReference>
<dbReference type="Pfam" id="PF20126">
    <property type="entry name" value="TumE"/>
    <property type="match status" value="1"/>
</dbReference>
<proteinExistence type="predicted"/>
<dbReference type="InterPro" id="IPR045397">
    <property type="entry name" value="TumE-like"/>
</dbReference>
<name>A0ABS3Q405_9GAMM</name>
<protein>
    <submittedName>
        <fullName evidence="1">Uncharacterized protein</fullName>
    </submittedName>
</protein>
<keyword evidence="2" id="KW-1185">Reference proteome</keyword>
<gene>
    <name evidence="1" type="ORF">J3998_05615</name>
</gene>
<comment type="caution">
    <text evidence="1">The sequence shown here is derived from an EMBL/GenBank/DDBJ whole genome shotgun (WGS) entry which is preliminary data.</text>
</comment>